<gene>
    <name evidence="1" type="ORF">A2625_05815</name>
</gene>
<name>A0A1F4Q317_UNCSA</name>
<accession>A0A1F4Q317</accession>
<evidence type="ECO:0008006" key="3">
    <source>
        <dbReference type="Google" id="ProtNLM"/>
    </source>
</evidence>
<protein>
    <recommendedName>
        <fullName evidence="3">DUF2281 domain-containing protein</fullName>
    </recommendedName>
</protein>
<evidence type="ECO:0000313" key="1">
    <source>
        <dbReference type="EMBL" id="OGB89632.1"/>
    </source>
</evidence>
<reference evidence="1 2" key="1">
    <citation type="journal article" date="2016" name="Nat. Commun.">
        <title>Thousands of microbial genomes shed light on interconnected biogeochemical processes in an aquifer system.</title>
        <authorList>
            <person name="Anantharaman K."/>
            <person name="Brown C.T."/>
            <person name="Hug L.A."/>
            <person name="Sharon I."/>
            <person name="Castelle C.J."/>
            <person name="Probst A.J."/>
            <person name="Thomas B.C."/>
            <person name="Singh A."/>
            <person name="Wilkins M.J."/>
            <person name="Karaoz U."/>
            <person name="Brodie E.L."/>
            <person name="Williams K.H."/>
            <person name="Hubbard S.S."/>
            <person name="Banfield J.F."/>
        </authorList>
    </citation>
    <scope>NUCLEOTIDE SEQUENCE [LARGE SCALE GENOMIC DNA]</scope>
</reference>
<dbReference type="AlphaFoldDB" id="A0A1F4Q317"/>
<sequence length="72" mass="8683">MAAAEVKKQIINELNTLPHKYIIEVYDFIEFLKLREDQWFINFVNQRTRAALKAKKEGKHFSSLKELQKEFR</sequence>
<evidence type="ECO:0000313" key="2">
    <source>
        <dbReference type="Proteomes" id="UP000178724"/>
    </source>
</evidence>
<dbReference type="EMBL" id="METM01000021">
    <property type="protein sequence ID" value="OGB89632.1"/>
    <property type="molecule type" value="Genomic_DNA"/>
</dbReference>
<proteinExistence type="predicted"/>
<dbReference type="Proteomes" id="UP000178724">
    <property type="component" value="Unassembled WGS sequence"/>
</dbReference>
<comment type="caution">
    <text evidence="1">The sequence shown here is derived from an EMBL/GenBank/DDBJ whole genome shotgun (WGS) entry which is preliminary data.</text>
</comment>
<organism evidence="1 2">
    <name type="scientific">candidate division WOR-1 bacterium RIFCSPHIGHO2_01_FULL_53_15</name>
    <dbReference type="NCBI Taxonomy" id="1802564"/>
    <lineage>
        <taxon>Bacteria</taxon>
        <taxon>Bacillati</taxon>
        <taxon>Saganbacteria</taxon>
    </lineage>
</organism>